<protein>
    <submittedName>
        <fullName evidence="1">Uncharacterized protein</fullName>
    </submittedName>
</protein>
<organism evidence="1">
    <name type="scientific">bioreactor metagenome</name>
    <dbReference type="NCBI Taxonomy" id="1076179"/>
    <lineage>
        <taxon>unclassified sequences</taxon>
        <taxon>metagenomes</taxon>
        <taxon>ecological metagenomes</taxon>
    </lineage>
</organism>
<dbReference type="AlphaFoldDB" id="A0A645DDC1"/>
<name>A0A645DDC1_9ZZZZ</name>
<comment type="caution">
    <text evidence="1">The sequence shown here is derived from an EMBL/GenBank/DDBJ whole genome shotgun (WGS) entry which is preliminary data.</text>
</comment>
<evidence type="ECO:0000313" key="1">
    <source>
        <dbReference type="EMBL" id="MPM86562.1"/>
    </source>
</evidence>
<dbReference type="Pfam" id="PF13242">
    <property type="entry name" value="Hydrolase_like"/>
    <property type="match status" value="1"/>
</dbReference>
<accession>A0A645DDC1</accession>
<reference evidence="1" key="1">
    <citation type="submission" date="2019-08" db="EMBL/GenBank/DDBJ databases">
        <authorList>
            <person name="Kucharzyk K."/>
            <person name="Murdoch R.W."/>
            <person name="Higgins S."/>
            <person name="Loffler F."/>
        </authorList>
    </citation>
    <scope>NUCLEOTIDE SEQUENCE</scope>
</reference>
<dbReference type="EMBL" id="VSSQ01034566">
    <property type="protein sequence ID" value="MPM86562.1"/>
    <property type="molecule type" value="Genomic_DNA"/>
</dbReference>
<gene>
    <name evidence="1" type="ORF">SDC9_133651</name>
</gene>
<sequence>MIGDSVIADVKGSESVGIKGVLVRGKRGNAIKYYFEGFKRT</sequence>
<proteinExistence type="predicted"/>